<sequence length="106" mass="11513">MKESLKKVASTAKTKKENQEKPLVVSVSSPTPSPPPPPPAILERFSWFCSYASKHKKHRESKTYSGCNRAIFPEAYGDTKAGTQTVPQEKKTSPGPGTHISVTKGS</sequence>
<dbReference type="EMBL" id="OZ023713">
    <property type="protein sequence ID" value="CAK9861327.1"/>
    <property type="molecule type" value="Genomic_DNA"/>
</dbReference>
<proteinExistence type="predicted"/>
<protein>
    <submittedName>
        <fullName evidence="2">Uncharacterized protein</fullName>
    </submittedName>
</protein>
<evidence type="ECO:0000313" key="3">
    <source>
        <dbReference type="Proteomes" id="UP001497522"/>
    </source>
</evidence>
<gene>
    <name evidence="2" type="ORF">CSSPJE1EN2_LOCUS4322</name>
</gene>
<evidence type="ECO:0000313" key="2">
    <source>
        <dbReference type="EMBL" id="CAK9861327.1"/>
    </source>
</evidence>
<evidence type="ECO:0000256" key="1">
    <source>
        <dbReference type="SAM" id="MobiDB-lite"/>
    </source>
</evidence>
<keyword evidence="3" id="KW-1185">Reference proteome</keyword>
<organism evidence="2 3">
    <name type="scientific">Sphagnum jensenii</name>
    <dbReference type="NCBI Taxonomy" id="128206"/>
    <lineage>
        <taxon>Eukaryota</taxon>
        <taxon>Viridiplantae</taxon>
        <taxon>Streptophyta</taxon>
        <taxon>Embryophyta</taxon>
        <taxon>Bryophyta</taxon>
        <taxon>Sphagnophytina</taxon>
        <taxon>Sphagnopsida</taxon>
        <taxon>Sphagnales</taxon>
        <taxon>Sphagnaceae</taxon>
        <taxon>Sphagnum</taxon>
    </lineage>
</organism>
<feature type="region of interest" description="Disordered" evidence="1">
    <location>
        <begin position="1"/>
        <end position="39"/>
    </location>
</feature>
<accession>A0ABP1AFK4</accession>
<reference evidence="2" key="1">
    <citation type="submission" date="2024-03" db="EMBL/GenBank/DDBJ databases">
        <authorList>
            <consortium name="ELIXIR-Norway"/>
            <consortium name="Elixir Norway"/>
        </authorList>
    </citation>
    <scope>NUCLEOTIDE SEQUENCE</scope>
</reference>
<feature type="region of interest" description="Disordered" evidence="1">
    <location>
        <begin position="78"/>
        <end position="106"/>
    </location>
</feature>
<name>A0ABP1AFK4_9BRYO</name>
<dbReference type="Proteomes" id="UP001497522">
    <property type="component" value="Chromosome 12"/>
</dbReference>